<dbReference type="Proteomes" id="UP001208570">
    <property type="component" value="Unassembled WGS sequence"/>
</dbReference>
<evidence type="ECO:0000313" key="2">
    <source>
        <dbReference type="Proteomes" id="UP001208570"/>
    </source>
</evidence>
<gene>
    <name evidence="1" type="ORF">LSH36_26g02051</name>
</gene>
<sequence length="84" mass="9577">MDFIDRFNTDVWREPGLFKYAVREVRDDDRDCKFNVLTLGGACGRMDPLESIRNAELLLRDDAIVGVNVDGQCVIRKDLLSPDC</sequence>
<reference evidence="1" key="1">
    <citation type="journal article" date="2023" name="Mol. Biol. Evol.">
        <title>Third-Generation Sequencing Reveals the Adaptive Role of the Epigenome in Three Deep-Sea Polychaetes.</title>
        <authorList>
            <person name="Perez M."/>
            <person name="Aroh O."/>
            <person name="Sun Y."/>
            <person name="Lan Y."/>
            <person name="Juniper S.K."/>
            <person name="Young C.R."/>
            <person name="Angers B."/>
            <person name="Qian P.Y."/>
        </authorList>
    </citation>
    <scope>NUCLEOTIDE SEQUENCE</scope>
    <source>
        <strain evidence="1">P08H-3</strain>
    </source>
</reference>
<protein>
    <submittedName>
        <fullName evidence="1">Uncharacterized protein</fullName>
    </submittedName>
</protein>
<evidence type="ECO:0000313" key="1">
    <source>
        <dbReference type="EMBL" id="KAK2167546.1"/>
    </source>
</evidence>
<comment type="caution">
    <text evidence="1">The sequence shown here is derived from an EMBL/GenBank/DDBJ whole genome shotgun (WGS) entry which is preliminary data.</text>
</comment>
<dbReference type="EMBL" id="JAODUP010000026">
    <property type="protein sequence ID" value="KAK2167546.1"/>
    <property type="molecule type" value="Genomic_DNA"/>
</dbReference>
<accession>A0AAD9NGL4</accession>
<keyword evidence="2" id="KW-1185">Reference proteome</keyword>
<organism evidence="1 2">
    <name type="scientific">Paralvinella palmiformis</name>
    <dbReference type="NCBI Taxonomy" id="53620"/>
    <lineage>
        <taxon>Eukaryota</taxon>
        <taxon>Metazoa</taxon>
        <taxon>Spiralia</taxon>
        <taxon>Lophotrochozoa</taxon>
        <taxon>Annelida</taxon>
        <taxon>Polychaeta</taxon>
        <taxon>Sedentaria</taxon>
        <taxon>Canalipalpata</taxon>
        <taxon>Terebellida</taxon>
        <taxon>Terebelliformia</taxon>
        <taxon>Alvinellidae</taxon>
        <taxon>Paralvinella</taxon>
    </lineage>
</organism>
<dbReference type="AlphaFoldDB" id="A0AAD9NGL4"/>
<proteinExistence type="predicted"/>
<name>A0AAD9NGL4_9ANNE</name>